<organism evidence="1 2">
    <name type="scientific">Chungangia koreensis</name>
    <dbReference type="NCBI Taxonomy" id="752657"/>
    <lineage>
        <taxon>Bacteria</taxon>
        <taxon>Bacillati</taxon>
        <taxon>Bacillota</taxon>
        <taxon>Bacilli</taxon>
        <taxon>Lactobacillales</taxon>
        <taxon>Chungangia</taxon>
    </lineage>
</organism>
<gene>
    <name evidence="1" type="ORF">ACFOZY_08570</name>
</gene>
<evidence type="ECO:0000313" key="2">
    <source>
        <dbReference type="Proteomes" id="UP001595817"/>
    </source>
</evidence>
<dbReference type="PANTHER" id="PTHR46523">
    <property type="entry name" value="DCTP PYROPHOSPHATASE 1"/>
    <property type="match status" value="1"/>
</dbReference>
<dbReference type="PIRSF" id="PIRSF029826">
    <property type="entry name" value="UCP029826_pph"/>
    <property type="match status" value="1"/>
</dbReference>
<sequence>MKQLTEDILKFRDVRGWGNNHDARNLAISVSLEASELLEHFQWRSAEEAIAKDKEGIVDEAADVFIYLLQLSHVLGIDLEEAARQKMLKNAQKYPAPLNT</sequence>
<dbReference type="SUPFAM" id="SSF101386">
    <property type="entry name" value="all-alpha NTP pyrophosphatases"/>
    <property type="match status" value="1"/>
</dbReference>
<evidence type="ECO:0000313" key="1">
    <source>
        <dbReference type="EMBL" id="MFC4410476.1"/>
    </source>
</evidence>
<reference evidence="2" key="1">
    <citation type="journal article" date="2019" name="Int. J. Syst. Evol. Microbiol.">
        <title>The Global Catalogue of Microorganisms (GCM) 10K type strain sequencing project: providing services to taxonomists for standard genome sequencing and annotation.</title>
        <authorList>
            <consortium name="The Broad Institute Genomics Platform"/>
            <consortium name="The Broad Institute Genome Sequencing Center for Infectious Disease"/>
            <person name="Wu L."/>
            <person name="Ma J."/>
        </authorList>
    </citation>
    <scope>NUCLEOTIDE SEQUENCE [LARGE SCALE GENOMIC DNA]</scope>
    <source>
        <strain evidence="2">CCUG 59778</strain>
    </source>
</reference>
<proteinExistence type="predicted"/>
<dbReference type="InterPro" id="IPR052555">
    <property type="entry name" value="dCTP_Pyrophosphatase"/>
</dbReference>
<dbReference type="Proteomes" id="UP001595817">
    <property type="component" value="Unassembled WGS sequence"/>
</dbReference>
<name>A0ABV8X3H3_9LACT</name>
<dbReference type="InterPro" id="IPR025984">
    <property type="entry name" value="DCTPP"/>
</dbReference>
<dbReference type="EMBL" id="JBHSEC010000014">
    <property type="protein sequence ID" value="MFC4410476.1"/>
    <property type="molecule type" value="Genomic_DNA"/>
</dbReference>
<dbReference type="Pfam" id="PF12643">
    <property type="entry name" value="MazG-like"/>
    <property type="match status" value="1"/>
</dbReference>
<dbReference type="Gene3D" id="1.10.287.1080">
    <property type="entry name" value="MazG-like"/>
    <property type="match status" value="1"/>
</dbReference>
<dbReference type="CDD" id="cd11537">
    <property type="entry name" value="NTP-PPase_RS21-C6_like"/>
    <property type="match status" value="1"/>
</dbReference>
<protein>
    <submittedName>
        <fullName evidence="1">Nucleotide pyrophosphohydrolase</fullName>
    </submittedName>
</protein>
<dbReference type="PANTHER" id="PTHR46523:SF1">
    <property type="entry name" value="DCTP PYROPHOSPHATASE 1"/>
    <property type="match status" value="1"/>
</dbReference>
<comment type="caution">
    <text evidence="1">The sequence shown here is derived from an EMBL/GenBank/DDBJ whole genome shotgun (WGS) entry which is preliminary data.</text>
</comment>
<accession>A0ABV8X3H3</accession>
<dbReference type="RefSeq" id="WP_378154355.1">
    <property type="nucleotide sequence ID" value="NZ_JBHSEC010000014.1"/>
</dbReference>
<keyword evidence="2" id="KW-1185">Reference proteome</keyword>